<dbReference type="RefSeq" id="WP_190833756.1">
    <property type="nucleotide sequence ID" value="NZ_CAWPPI010000080.1"/>
</dbReference>
<gene>
    <name evidence="1" type="ORF">ICL16_25885</name>
</gene>
<dbReference type="Proteomes" id="UP000629098">
    <property type="component" value="Unassembled WGS sequence"/>
</dbReference>
<evidence type="ECO:0000313" key="2">
    <source>
        <dbReference type="Proteomes" id="UP000629098"/>
    </source>
</evidence>
<sequence length="473" mass="54222">MGASSRYWNMWRISQKSENLGYKYSLVPTAQEFVIKKVVNSPNGETQAALLTYFNAKTSNIDAVSRAQAGLCLRCYVSDPILKACQKIDNLFSGEKQFTYQDLLPFVLNDDGETLVILDQDGRSQLILDRNGEAQTTAYKFFSVKVLQTFNTERSSMSLDNWAYLQTRQNPEIKDFLSEFGFKHLSDWAVLNRARPKQIERLSTRDRHLVQVFHAVYRRDRLQTRSKGPKRCPDPTSTQLQEMLKSLQALDVIVNSGVELIRELKQIAAQLRQYDVWSYREPLETQDPETGSYTLRRDIPTNSLNELDVEQSELLAFLHEQLKLTLTDAIDKEMSSRISTLQKSKKYAPLAQQFIPGLKLYYCEGMSLKDIAPRLGMTSWDQARRVLNPGEILSKVRTLTVQQLLENILKKAEEKGLTKIPPEPDYLKTLAEQIEAFADEEIFTPAAEELRVGKSRVMSSVYAQSIRLYFAQN</sequence>
<evidence type="ECO:0000313" key="1">
    <source>
        <dbReference type="EMBL" id="MBD2775398.1"/>
    </source>
</evidence>
<accession>A0A8J7BZ93</accession>
<protein>
    <submittedName>
        <fullName evidence="1">Uncharacterized protein</fullName>
    </submittedName>
</protein>
<organism evidence="1 2">
    <name type="scientific">Iningainema tapete BLCC-T55</name>
    <dbReference type="NCBI Taxonomy" id="2748662"/>
    <lineage>
        <taxon>Bacteria</taxon>
        <taxon>Bacillati</taxon>
        <taxon>Cyanobacteriota</taxon>
        <taxon>Cyanophyceae</taxon>
        <taxon>Nostocales</taxon>
        <taxon>Scytonemataceae</taxon>
        <taxon>Iningainema tapete</taxon>
    </lineage>
</organism>
<dbReference type="EMBL" id="JACXAE010000080">
    <property type="protein sequence ID" value="MBD2775398.1"/>
    <property type="molecule type" value="Genomic_DNA"/>
</dbReference>
<proteinExistence type="predicted"/>
<reference evidence="1" key="1">
    <citation type="submission" date="2020-09" db="EMBL/GenBank/DDBJ databases">
        <title>Iningainema tapete sp. nov. (Scytonemataceae, Cyanobacteria) from greenhouses in central Florida (USA) produces two types of nodularin with biosynthetic potential for microcystin-LR and anabaenopeptins.</title>
        <authorList>
            <person name="Berthold D.E."/>
            <person name="Lefler F.W."/>
            <person name="Huang I.-S."/>
            <person name="Abdulla H."/>
            <person name="Zimba P.V."/>
            <person name="Laughinghouse H.D. IV."/>
        </authorList>
    </citation>
    <scope>NUCLEOTIDE SEQUENCE</scope>
    <source>
        <strain evidence="1">BLCCT55</strain>
    </source>
</reference>
<keyword evidence="2" id="KW-1185">Reference proteome</keyword>
<dbReference type="AlphaFoldDB" id="A0A8J7BZ93"/>
<name>A0A8J7BZ93_9CYAN</name>
<comment type="caution">
    <text evidence="1">The sequence shown here is derived from an EMBL/GenBank/DDBJ whole genome shotgun (WGS) entry which is preliminary data.</text>
</comment>